<gene>
    <name evidence="1" type="ORF">LEP1GSC125_1955</name>
</gene>
<keyword evidence="1" id="KW-0540">Nuclease</keyword>
<dbReference type="InterPro" id="IPR036691">
    <property type="entry name" value="Endo/exonu/phosph_ase_sf"/>
</dbReference>
<evidence type="ECO:0000313" key="2">
    <source>
        <dbReference type="Proteomes" id="UP000001343"/>
    </source>
</evidence>
<keyword evidence="1" id="KW-0378">Hydrolase</keyword>
<dbReference type="Gene3D" id="3.60.10.10">
    <property type="entry name" value="Endonuclease/exonuclease/phosphatase"/>
    <property type="match status" value="1"/>
</dbReference>
<sequence length="221" mass="25229">MFLYDEIGGDGEKRFPAGRIPRKESDFEKIKEHLSKINPDIIALQEVENEKAILKILPEIYACFATKTPGYTQEVGICWKKAKFSKHEIQVHSSLSLAPGTRAAVELRVPMGNVSYSFWSVHLKAGYSPKDKRLRTEQLRTLNEILKDKKIFFDRGLERSSRERQSLLEDFVRRPIACKSGTLCETEMLGTQGFDRFDFNGCSDREFEIGSDSVCGGRRKV</sequence>
<comment type="caution">
    <text evidence="1">The sequence shown here is derived from an EMBL/GenBank/DDBJ whole genome shotgun (WGS) entry which is preliminary data.</text>
</comment>
<protein>
    <submittedName>
        <fullName evidence="1">Endonuclease/exonuclease/phosphatase domain protein</fullName>
    </submittedName>
</protein>
<proteinExistence type="predicted"/>
<dbReference type="Proteomes" id="UP000001343">
    <property type="component" value="Unassembled WGS sequence"/>
</dbReference>
<reference evidence="1 2" key="1">
    <citation type="journal article" date="2014" name="Int. J. Syst. Evol. Microbiol.">
        <title>Leptospira mayottensis sp. nov., a pathogenic species of the genus Leptospira isolated from humans.</title>
        <authorList>
            <person name="Bourhy P."/>
            <person name="Collet L."/>
            <person name="Brisse S."/>
            <person name="Picardeau M."/>
        </authorList>
    </citation>
    <scope>NUCLEOTIDE SEQUENCE [LARGE SCALE GENOMIC DNA]</scope>
    <source>
        <strain evidence="1 2">200901122</strain>
    </source>
</reference>
<dbReference type="RefSeq" id="WP_002745182.1">
    <property type="nucleotide sequence ID" value="NZ_AKWM02000078.1"/>
</dbReference>
<dbReference type="EMBL" id="AKWM02000078">
    <property type="protein sequence ID" value="EKR98654.1"/>
    <property type="molecule type" value="Genomic_DNA"/>
</dbReference>
<dbReference type="AlphaFoldDB" id="A0AA87MLS3"/>
<keyword evidence="1" id="KW-0255">Endonuclease</keyword>
<dbReference type="GO" id="GO:0004519">
    <property type="term" value="F:endonuclease activity"/>
    <property type="evidence" value="ECO:0007669"/>
    <property type="project" value="UniProtKB-KW"/>
</dbReference>
<name>A0AA87MLS3_9LEPT</name>
<dbReference type="SUPFAM" id="SSF56219">
    <property type="entry name" value="DNase I-like"/>
    <property type="match status" value="1"/>
</dbReference>
<organism evidence="1 2">
    <name type="scientific">Leptospira mayottensis 200901122</name>
    <dbReference type="NCBI Taxonomy" id="1193010"/>
    <lineage>
        <taxon>Bacteria</taxon>
        <taxon>Pseudomonadati</taxon>
        <taxon>Spirochaetota</taxon>
        <taxon>Spirochaetia</taxon>
        <taxon>Leptospirales</taxon>
        <taxon>Leptospiraceae</taxon>
        <taxon>Leptospira</taxon>
    </lineage>
</organism>
<evidence type="ECO:0000313" key="1">
    <source>
        <dbReference type="EMBL" id="EKR98654.1"/>
    </source>
</evidence>
<accession>A0AA87MLS3</accession>